<dbReference type="EMBL" id="JAIZAY010000015">
    <property type="protein sequence ID" value="KAJ8028366.1"/>
    <property type="molecule type" value="Genomic_DNA"/>
</dbReference>
<evidence type="ECO:0000313" key="2">
    <source>
        <dbReference type="EMBL" id="KAJ8028366.1"/>
    </source>
</evidence>
<evidence type="ECO:0000313" key="3">
    <source>
        <dbReference type="Proteomes" id="UP001152320"/>
    </source>
</evidence>
<gene>
    <name evidence="2" type="ORF">HOLleu_30574</name>
</gene>
<evidence type="ECO:0000256" key="1">
    <source>
        <dbReference type="SAM" id="SignalP"/>
    </source>
</evidence>
<sequence>MDAAKCLLFAIFSAFMFSSCFAGVYTPYNSKKPWSKCSYPTWKCRCKVIYNCAGDGGTTGFPEDGADDSGCIKDLAPGDYPMNIAGKRWRRNIWNSKQYCQRECERRMNAFLCLDDDGSFSEYSYAAVCLKLYFLQAVDTTGGAVRPCCEIYLQWGPDWCDEFWNRSIGNLYCYIRDKSNLPSTDGVTSYGFGVQSCTGTERDLYNWCPSDLTCPAPGG</sequence>
<keyword evidence="3" id="KW-1185">Reference proteome</keyword>
<proteinExistence type="predicted"/>
<protein>
    <submittedName>
        <fullName evidence="2">Uncharacterized protein</fullName>
    </submittedName>
</protein>
<dbReference type="AlphaFoldDB" id="A0A9Q1H196"/>
<organism evidence="2 3">
    <name type="scientific">Holothuria leucospilota</name>
    <name type="common">Black long sea cucumber</name>
    <name type="synonym">Mertensiothuria leucospilota</name>
    <dbReference type="NCBI Taxonomy" id="206669"/>
    <lineage>
        <taxon>Eukaryota</taxon>
        <taxon>Metazoa</taxon>
        <taxon>Echinodermata</taxon>
        <taxon>Eleutherozoa</taxon>
        <taxon>Echinozoa</taxon>
        <taxon>Holothuroidea</taxon>
        <taxon>Aspidochirotacea</taxon>
        <taxon>Aspidochirotida</taxon>
        <taxon>Holothuriidae</taxon>
        <taxon>Holothuria</taxon>
    </lineage>
</organism>
<accession>A0A9Q1H196</accession>
<feature type="signal peptide" evidence="1">
    <location>
        <begin position="1"/>
        <end position="22"/>
    </location>
</feature>
<dbReference type="PROSITE" id="PS51257">
    <property type="entry name" value="PROKAR_LIPOPROTEIN"/>
    <property type="match status" value="1"/>
</dbReference>
<dbReference type="Proteomes" id="UP001152320">
    <property type="component" value="Chromosome 15"/>
</dbReference>
<comment type="caution">
    <text evidence="2">The sequence shown here is derived from an EMBL/GenBank/DDBJ whole genome shotgun (WGS) entry which is preliminary data.</text>
</comment>
<name>A0A9Q1H196_HOLLE</name>
<keyword evidence="1" id="KW-0732">Signal</keyword>
<feature type="chain" id="PRO_5040316179" evidence="1">
    <location>
        <begin position="23"/>
        <end position="219"/>
    </location>
</feature>
<reference evidence="2" key="1">
    <citation type="submission" date="2021-10" db="EMBL/GenBank/DDBJ databases">
        <title>Tropical sea cucumber genome reveals ecological adaptation and Cuvierian tubules defense mechanism.</title>
        <authorList>
            <person name="Chen T."/>
        </authorList>
    </citation>
    <scope>NUCLEOTIDE SEQUENCE</scope>
    <source>
        <strain evidence="2">Nanhai2018</strain>
        <tissue evidence="2">Muscle</tissue>
    </source>
</reference>